<dbReference type="GO" id="GO:0004519">
    <property type="term" value="F:endonuclease activity"/>
    <property type="evidence" value="ECO:0007669"/>
    <property type="project" value="InterPro"/>
</dbReference>
<dbReference type="GO" id="GO:0003676">
    <property type="term" value="F:nucleic acid binding"/>
    <property type="evidence" value="ECO:0007669"/>
    <property type="project" value="InterPro"/>
</dbReference>
<evidence type="ECO:0000259" key="1">
    <source>
        <dbReference type="Pfam" id="PF01844"/>
    </source>
</evidence>
<dbReference type="KEGG" id="amr:AM1_1176"/>
<proteinExistence type="predicted"/>
<dbReference type="eggNOG" id="COG1403">
    <property type="taxonomic scope" value="Bacteria"/>
</dbReference>
<dbReference type="SUPFAM" id="SSF75712">
    <property type="entry name" value="Rad50 coiled-coil Zn hook"/>
    <property type="match status" value="1"/>
</dbReference>
<reference evidence="2 3" key="1">
    <citation type="journal article" date="2008" name="Proc. Natl. Acad. Sci. U.S.A.">
        <title>Niche adaptation and genome expansion in the chlorophyll d-producing cyanobacterium Acaryochloris marina.</title>
        <authorList>
            <person name="Swingley W.D."/>
            <person name="Chen M."/>
            <person name="Cheung P.C."/>
            <person name="Conrad A.L."/>
            <person name="Dejesa L.C."/>
            <person name="Hao J."/>
            <person name="Honchak B.M."/>
            <person name="Karbach L.E."/>
            <person name="Kurdoglu A."/>
            <person name="Lahiri S."/>
            <person name="Mastrian S.D."/>
            <person name="Miyashita H."/>
            <person name="Page L."/>
            <person name="Ramakrishna P."/>
            <person name="Satoh S."/>
            <person name="Sattley W.M."/>
            <person name="Shimada Y."/>
            <person name="Taylor H.L."/>
            <person name="Tomo T."/>
            <person name="Tsuchiya T."/>
            <person name="Wang Z.T."/>
            <person name="Raymond J."/>
            <person name="Mimuro M."/>
            <person name="Blankenship R.E."/>
            <person name="Touchman J.W."/>
        </authorList>
    </citation>
    <scope>NUCLEOTIDE SEQUENCE [LARGE SCALE GENOMIC DNA]</scope>
    <source>
        <strain evidence="3">MBIC 11017</strain>
    </source>
</reference>
<gene>
    <name evidence="2" type="ordered locus">AM1_1176</name>
</gene>
<dbReference type="Proteomes" id="UP000000268">
    <property type="component" value="Chromosome"/>
</dbReference>
<dbReference type="EMBL" id="CP000828">
    <property type="protein sequence ID" value="ABW26213.1"/>
    <property type="molecule type" value="Genomic_DNA"/>
</dbReference>
<accession>B0C2Z7</accession>
<dbReference type="CDD" id="cd00085">
    <property type="entry name" value="HNHc"/>
    <property type="match status" value="1"/>
</dbReference>
<protein>
    <recommendedName>
        <fullName evidence="1">HNH domain-containing protein</fullName>
    </recommendedName>
</protein>
<dbReference type="InterPro" id="IPR002711">
    <property type="entry name" value="HNH"/>
</dbReference>
<dbReference type="OrthoDB" id="514018at2"/>
<dbReference type="Pfam" id="PF01844">
    <property type="entry name" value="HNH"/>
    <property type="match status" value="1"/>
</dbReference>
<dbReference type="HOGENOM" id="CLU_1814043_0_0_3"/>
<evidence type="ECO:0000313" key="3">
    <source>
        <dbReference type="Proteomes" id="UP000000268"/>
    </source>
</evidence>
<dbReference type="InterPro" id="IPR003615">
    <property type="entry name" value="HNH_nuc"/>
</dbReference>
<name>B0C2Z7_ACAM1</name>
<organism evidence="2 3">
    <name type="scientific">Acaryochloris marina (strain MBIC 11017)</name>
    <dbReference type="NCBI Taxonomy" id="329726"/>
    <lineage>
        <taxon>Bacteria</taxon>
        <taxon>Bacillati</taxon>
        <taxon>Cyanobacteriota</taxon>
        <taxon>Cyanophyceae</taxon>
        <taxon>Acaryochloridales</taxon>
        <taxon>Acaryochloridaceae</taxon>
        <taxon>Acaryochloris</taxon>
    </lineage>
</organism>
<dbReference type="STRING" id="329726.AM1_1176"/>
<keyword evidence="3" id="KW-1185">Reference proteome</keyword>
<feature type="domain" description="HNH" evidence="1">
    <location>
        <begin position="60"/>
        <end position="105"/>
    </location>
</feature>
<sequence>MTRMETCLQLFNQMQGAKLRAHAAVNRVYSQYREQYQDWRQTPEARQLIEQQLQKLGDICPVCQRGLAVSNSTIDHLEPKRNHISKTLCQENMLVMCWRCNTQKGTLPFTLWRHQLHPFRQQSLDYAIMQIHGEAKLAELLAPNTLQ</sequence>
<dbReference type="GO" id="GO:0008270">
    <property type="term" value="F:zinc ion binding"/>
    <property type="evidence" value="ECO:0007669"/>
    <property type="project" value="InterPro"/>
</dbReference>
<dbReference type="AlphaFoldDB" id="B0C2Z7"/>
<evidence type="ECO:0000313" key="2">
    <source>
        <dbReference type="EMBL" id="ABW26213.1"/>
    </source>
</evidence>
<dbReference type="RefSeq" id="WP_012161762.1">
    <property type="nucleotide sequence ID" value="NC_009925.1"/>
</dbReference>
<dbReference type="Gene3D" id="1.10.30.50">
    <property type="match status" value="1"/>
</dbReference>